<evidence type="ECO:0000313" key="3">
    <source>
        <dbReference type="Proteomes" id="UP000011754"/>
    </source>
</evidence>
<dbReference type="EMBL" id="AKWW02000064">
    <property type="protein sequence ID" value="EMF40976.1"/>
    <property type="molecule type" value="Genomic_DNA"/>
</dbReference>
<accession>M3ET20</accession>
<dbReference type="Pfam" id="PF00535">
    <property type="entry name" value="Glycos_transf_2"/>
    <property type="match status" value="1"/>
</dbReference>
<protein>
    <submittedName>
        <fullName evidence="2">Glycosyltransferase-like protein, family 2</fullName>
    </submittedName>
</protein>
<dbReference type="GO" id="GO:0016740">
    <property type="term" value="F:transferase activity"/>
    <property type="evidence" value="ECO:0007669"/>
    <property type="project" value="UniProtKB-KW"/>
</dbReference>
<dbReference type="AlphaFoldDB" id="M3ET20"/>
<gene>
    <name evidence="2" type="ORF">LEP1GSC067_5076</name>
</gene>
<keyword evidence="2" id="KW-0808">Transferase</keyword>
<evidence type="ECO:0000259" key="1">
    <source>
        <dbReference type="Pfam" id="PF00535"/>
    </source>
</evidence>
<comment type="caution">
    <text evidence="2">The sequence shown here is derived from an EMBL/GenBank/DDBJ whole genome shotgun (WGS) entry which is preliminary data.</text>
</comment>
<feature type="domain" description="Glycosyltransferase 2-like" evidence="1">
    <location>
        <begin position="6"/>
        <end position="59"/>
    </location>
</feature>
<reference evidence="2 3" key="1">
    <citation type="submission" date="2013-01" db="EMBL/GenBank/DDBJ databases">
        <authorList>
            <person name="Harkins D.M."/>
            <person name="Durkin A.S."/>
            <person name="Brinkac L.M."/>
            <person name="Haft D.H."/>
            <person name="Selengut J.D."/>
            <person name="Sanka R."/>
            <person name="DePew J."/>
            <person name="Purushe J."/>
            <person name="Hartskeerl R.A."/>
            <person name="Ahmed A."/>
            <person name="van der Linden H."/>
            <person name="Goris M.G.A."/>
            <person name="Vinetz J.M."/>
            <person name="Sutton G.G."/>
            <person name="Nierman W.C."/>
            <person name="Fouts D.E."/>
        </authorList>
    </citation>
    <scope>NUCLEOTIDE SEQUENCE [LARGE SCALE GENOMIC DNA]</scope>
    <source>
        <strain evidence="2 3">TE 1992</strain>
    </source>
</reference>
<dbReference type="InterPro" id="IPR029044">
    <property type="entry name" value="Nucleotide-diphossugar_trans"/>
</dbReference>
<sequence length="64" mass="7625">MQYYNIITITYNSKKYISALDQSMQLPSNWTWIIWDNDSKDGTQEQLKLLSKKNKDRSILVLKI</sequence>
<dbReference type="InterPro" id="IPR001173">
    <property type="entry name" value="Glyco_trans_2-like"/>
</dbReference>
<dbReference type="SUPFAM" id="SSF53448">
    <property type="entry name" value="Nucleotide-diphospho-sugar transferases"/>
    <property type="match status" value="1"/>
</dbReference>
<proteinExistence type="predicted"/>
<dbReference type="Proteomes" id="UP000011754">
    <property type="component" value="Unassembled WGS sequence"/>
</dbReference>
<organism evidence="2 3">
    <name type="scientific">Leptospira interrogans serovar Lora str. TE 1992</name>
    <dbReference type="NCBI Taxonomy" id="1193028"/>
    <lineage>
        <taxon>Bacteria</taxon>
        <taxon>Pseudomonadati</taxon>
        <taxon>Spirochaetota</taxon>
        <taxon>Spirochaetia</taxon>
        <taxon>Leptospirales</taxon>
        <taxon>Leptospiraceae</taxon>
        <taxon>Leptospira</taxon>
    </lineage>
</organism>
<evidence type="ECO:0000313" key="2">
    <source>
        <dbReference type="EMBL" id="EMF40976.1"/>
    </source>
</evidence>
<dbReference type="Gene3D" id="3.90.550.10">
    <property type="entry name" value="Spore Coat Polysaccharide Biosynthesis Protein SpsA, Chain A"/>
    <property type="match status" value="1"/>
</dbReference>
<name>M3ET20_LEPIR</name>